<protein>
    <submittedName>
        <fullName evidence="1">Putative transcriptional adapter 1</fullName>
    </submittedName>
</protein>
<name>A0A2R5LH25_9ACAR</name>
<dbReference type="EMBL" id="GGLE01004697">
    <property type="protein sequence ID" value="MBY08823.1"/>
    <property type="molecule type" value="Transcribed_RNA"/>
</dbReference>
<proteinExistence type="predicted"/>
<sequence>MFVIAWDSGLDAVDDAAVQLVMTAVQMQVKNILMALFSRRNAYKIREGRFQYAVGCAPPNPYLQNSKNVSNFTSQSHATWVSATGEHVPYIVPTVDWAESEAALEAACDPVSRPRLPPASPFDLVEALKVHKGIIPSHTVYAKNMERALATLWHPSHEELEQEDIHSQEEAIKRKLIAEQQAVMW</sequence>
<dbReference type="CDD" id="cd22934">
    <property type="entry name" value="HFD_TADA1"/>
    <property type="match status" value="1"/>
</dbReference>
<evidence type="ECO:0000313" key="1">
    <source>
        <dbReference type="EMBL" id="MBY08823.1"/>
    </source>
</evidence>
<reference evidence="1" key="1">
    <citation type="submission" date="2018-03" db="EMBL/GenBank/DDBJ databases">
        <title>The relapsing fever spirochete Borrelia turicatae persists in the highly oxidative environment of its soft-bodied tick vector.</title>
        <authorList>
            <person name="Bourret T.J."/>
            <person name="Boyle W.K."/>
            <person name="Valenzuela J.G."/>
            <person name="Oliveira F."/>
            <person name="Lopez J.E."/>
        </authorList>
    </citation>
    <scope>NUCLEOTIDE SEQUENCE</scope>
    <source>
        <strain evidence="1">Kansas strain/isolate</strain>
        <tissue evidence="1">Salivary glands</tissue>
    </source>
</reference>
<accession>A0A2R5LH25</accession>
<dbReference type="AlphaFoldDB" id="A0A2R5LH25"/>
<organism evidence="1">
    <name type="scientific">Ornithodoros turicata</name>
    <dbReference type="NCBI Taxonomy" id="34597"/>
    <lineage>
        <taxon>Eukaryota</taxon>
        <taxon>Metazoa</taxon>
        <taxon>Ecdysozoa</taxon>
        <taxon>Arthropoda</taxon>
        <taxon>Chelicerata</taxon>
        <taxon>Arachnida</taxon>
        <taxon>Acari</taxon>
        <taxon>Parasitiformes</taxon>
        <taxon>Ixodida</taxon>
        <taxon>Ixodoidea</taxon>
        <taxon>Argasidae</taxon>
        <taxon>Ornithodorinae</taxon>
        <taxon>Ornithodoros</taxon>
    </lineage>
</organism>